<dbReference type="EC" id="5.2.1.8" evidence="3"/>
<dbReference type="PRINTS" id="PR00153">
    <property type="entry name" value="CSAPPISMRASE"/>
</dbReference>
<gene>
    <name evidence="6" type="primary">LOC106461536</name>
</gene>
<dbReference type="InterPro" id="IPR020892">
    <property type="entry name" value="Cyclophilin-type_PPIase_CS"/>
</dbReference>
<evidence type="ECO:0000313" key="6">
    <source>
        <dbReference type="RefSeq" id="XP_013776822.1"/>
    </source>
</evidence>
<dbReference type="PIRSF" id="PIRSF001467">
    <property type="entry name" value="Peptidylpro_ismrse"/>
    <property type="match status" value="1"/>
</dbReference>
<accession>A0ABM1B894</accession>
<comment type="function">
    <text evidence="3">PPIases accelerate the folding of proteins. It catalyzes the cis-trans isomerization of proline imidic peptide bonds in oligopeptides.</text>
</comment>
<dbReference type="PANTHER" id="PTHR11071">
    <property type="entry name" value="PEPTIDYL-PROLYL CIS-TRANS ISOMERASE"/>
    <property type="match status" value="1"/>
</dbReference>
<evidence type="ECO:0000256" key="3">
    <source>
        <dbReference type="RuleBase" id="RU363019"/>
    </source>
</evidence>
<evidence type="ECO:0000259" key="4">
    <source>
        <dbReference type="PROSITE" id="PS50072"/>
    </source>
</evidence>
<evidence type="ECO:0000313" key="5">
    <source>
        <dbReference type="Proteomes" id="UP000694941"/>
    </source>
</evidence>
<dbReference type="PANTHER" id="PTHR11071:SF559">
    <property type="entry name" value="PEPTIDYL-PROLYL CIS-TRANS ISOMERASE"/>
    <property type="match status" value="1"/>
</dbReference>
<dbReference type="Proteomes" id="UP000694941">
    <property type="component" value="Unplaced"/>
</dbReference>
<dbReference type="RefSeq" id="XP_013776822.1">
    <property type="nucleotide sequence ID" value="XM_013921368.2"/>
</dbReference>
<keyword evidence="2 3" id="KW-0413">Isomerase</keyword>
<feature type="domain" description="PPIase cyclophilin-type" evidence="4">
    <location>
        <begin position="29"/>
        <end position="191"/>
    </location>
</feature>
<proteinExistence type="inferred from homology"/>
<evidence type="ECO:0000256" key="1">
    <source>
        <dbReference type="ARBA" id="ARBA00023110"/>
    </source>
</evidence>
<evidence type="ECO:0000256" key="2">
    <source>
        <dbReference type="ARBA" id="ARBA00023235"/>
    </source>
</evidence>
<organism evidence="5 6">
    <name type="scientific">Limulus polyphemus</name>
    <name type="common">Atlantic horseshoe crab</name>
    <dbReference type="NCBI Taxonomy" id="6850"/>
    <lineage>
        <taxon>Eukaryota</taxon>
        <taxon>Metazoa</taxon>
        <taxon>Ecdysozoa</taxon>
        <taxon>Arthropoda</taxon>
        <taxon>Chelicerata</taxon>
        <taxon>Merostomata</taxon>
        <taxon>Xiphosura</taxon>
        <taxon>Limulidae</taxon>
        <taxon>Limulus</taxon>
    </lineage>
</organism>
<protein>
    <recommendedName>
        <fullName evidence="3">Peptidyl-prolyl cis-trans isomerase</fullName>
        <shortName evidence="3">PPIase</shortName>
        <ecNumber evidence="3">5.2.1.8</ecNumber>
    </recommendedName>
</protein>
<feature type="chain" id="PRO_5044974189" description="Peptidyl-prolyl cis-trans isomerase" evidence="3">
    <location>
        <begin position="20"/>
        <end position="201"/>
    </location>
</feature>
<feature type="signal peptide" evidence="3">
    <location>
        <begin position="1"/>
        <end position="19"/>
    </location>
</feature>
<dbReference type="Gene3D" id="2.40.100.10">
    <property type="entry name" value="Cyclophilin-like"/>
    <property type="match status" value="1"/>
</dbReference>
<keyword evidence="5" id="KW-1185">Reference proteome</keyword>
<dbReference type="PROSITE" id="PS00170">
    <property type="entry name" value="CSA_PPIASE_1"/>
    <property type="match status" value="1"/>
</dbReference>
<keyword evidence="1 3" id="KW-0697">Rotamase</keyword>
<sequence>MKGVILSLVVCCCVQLVFGEGEIITDKVSFEISIDGDPAGTIVIGLFGKTVPKTVANFKTFAGSGYKGYKYEGSKFHRVIKDFMIQGGDIVSTNGSGSISIYNEHGGKYFPDENFKLKHTGAGIISMANAGKNTNGCQFFITAVPTPWLDGHHVVFGKIIEGMKVFHKIENLKTNKEDQPLNDVVITKSTVEDGLYLNMVL</sequence>
<dbReference type="InterPro" id="IPR002130">
    <property type="entry name" value="Cyclophilin-type_PPIase_dom"/>
</dbReference>
<dbReference type="GeneID" id="106461536"/>
<name>A0ABM1B894_LIMPO</name>
<comment type="similarity">
    <text evidence="3">Belongs to the cyclophilin-type PPIase family.</text>
</comment>
<dbReference type="PROSITE" id="PS50072">
    <property type="entry name" value="CSA_PPIASE_2"/>
    <property type="match status" value="1"/>
</dbReference>
<dbReference type="Pfam" id="PF00160">
    <property type="entry name" value="Pro_isomerase"/>
    <property type="match status" value="1"/>
</dbReference>
<comment type="catalytic activity">
    <reaction evidence="3">
        <text>[protein]-peptidylproline (omega=180) = [protein]-peptidylproline (omega=0)</text>
        <dbReference type="Rhea" id="RHEA:16237"/>
        <dbReference type="Rhea" id="RHEA-COMP:10747"/>
        <dbReference type="Rhea" id="RHEA-COMP:10748"/>
        <dbReference type="ChEBI" id="CHEBI:83833"/>
        <dbReference type="ChEBI" id="CHEBI:83834"/>
        <dbReference type="EC" id="5.2.1.8"/>
    </reaction>
</comment>
<dbReference type="InterPro" id="IPR024936">
    <property type="entry name" value="Cyclophilin-type_PPIase"/>
</dbReference>
<keyword evidence="3" id="KW-0732">Signal</keyword>
<dbReference type="SUPFAM" id="SSF50891">
    <property type="entry name" value="Cyclophilin-like"/>
    <property type="match status" value="1"/>
</dbReference>
<dbReference type="InterPro" id="IPR029000">
    <property type="entry name" value="Cyclophilin-like_dom_sf"/>
</dbReference>
<reference evidence="6" key="1">
    <citation type="submission" date="2025-08" db="UniProtKB">
        <authorList>
            <consortium name="RefSeq"/>
        </authorList>
    </citation>
    <scope>IDENTIFICATION</scope>
    <source>
        <tissue evidence="6">Muscle</tissue>
    </source>
</reference>